<keyword evidence="4" id="KW-0963">Cytoplasm</keyword>
<proteinExistence type="inferred from homology"/>
<dbReference type="EMBL" id="CP046509">
    <property type="protein sequence ID" value="QGU87746.1"/>
    <property type="molecule type" value="Genomic_DNA"/>
</dbReference>
<dbReference type="Pfam" id="PF00814">
    <property type="entry name" value="TsaD"/>
    <property type="match status" value="1"/>
</dbReference>
<evidence type="ECO:0000256" key="6">
    <source>
        <dbReference type="ARBA" id="ARBA00032446"/>
    </source>
</evidence>
<dbReference type="Proteomes" id="UP000424752">
    <property type="component" value="Chromosome"/>
</dbReference>
<dbReference type="GO" id="GO:0002949">
    <property type="term" value="P:tRNA threonylcarbamoyladenosine modification"/>
    <property type="evidence" value="ECO:0007669"/>
    <property type="project" value="InterPro"/>
</dbReference>
<dbReference type="RefSeq" id="WP_156287491.1">
    <property type="nucleotide sequence ID" value="NZ_CP046509.1"/>
</dbReference>
<name>A0A6I6EN98_9GAMM</name>
<dbReference type="InterPro" id="IPR043129">
    <property type="entry name" value="ATPase_NBD"/>
</dbReference>
<evidence type="ECO:0000313" key="9">
    <source>
        <dbReference type="Proteomes" id="UP000424752"/>
    </source>
</evidence>
<dbReference type="PANTHER" id="PTHR11735:SF11">
    <property type="entry name" value="TRNA THREONYLCARBAMOYLADENOSINE BIOSYNTHESIS PROTEIN TSAB"/>
    <property type="match status" value="1"/>
</dbReference>
<comment type="similarity">
    <text evidence="2">Belongs to the KAE1 / TsaD family. TsaB subfamily.</text>
</comment>
<evidence type="ECO:0000313" key="8">
    <source>
        <dbReference type="EMBL" id="QGU87746.1"/>
    </source>
</evidence>
<protein>
    <recommendedName>
        <fullName evidence="3">tRNA threonylcarbamoyladenosine biosynthesis protein TsaB</fullName>
    </recommendedName>
    <alternativeName>
        <fullName evidence="6">t(6)A37 threonylcarbamoyladenosine biosynthesis protein TsaB</fullName>
    </alternativeName>
</protein>
<evidence type="ECO:0000256" key="2">
    <source>
        <dbReference type="ARBA" id="ARBA00010493"/>
    </source>
</evidence>
<dbReference type="InterPro" id="IPR022496">
    <property type="entry name" value="T6A_TsaB"/>
</dbReference>
<keyword evidence="8" id="KW-0808">Transferase</keyword>
<comment type="subcellular location">
    <subcellularLocation>
        <location evidence="1">Cytoplasm</location>
    </subcellularLocation>
</comment>
<keyword evidence="5" id="KW-0819">tRNA processing</keyword>
<dbReference type="SUPFAM" id="SSF53067">
    <property type="entry name" value="Actin-like ATPase domain"/>
    <property type="match status" value="2"/>
</dbReference>
<dbReference type="Gene3D" id="3.30.420.40">
    <property type="match status" value="2"/>
</dbReference>
<feature type="domain" description="Gcp-like" evidence="7">
    <location>
        <begin position="30"/>
        <end position="225"/>
    </location>
</feature>
<dbReference type="CDD" id="cd24032">
    <property type="entry name" value="ASKHA_NBD_TsaB"/>
    <property type="match status" value="1"/>
</dbReference>
<dbReference type="PANTHER" id="PTHR11735">
    <property type="entry name" value="TRNA N6-ADENOSINE THREONYLCARBAMOYLTRANSFERASE"/>
    <property type="match status" value="1"/>
</dbReference>
<evidence type="ECO:0000256" key="1">
    <source>
        <dbReference type="ARBA" id="ARBA00004496"/>
    </source>
</evidence>
<dbReference type="GO" id="GO:0005829">
    <property type="term" value="C:cytosol"/>
    <property type="evidence" value="ECO:0007669"/>
    <property type="project" value="TreeGrafter"/>
</dbReference>
<reference evidence="8 9" key="1">
    <citation type="submission" date="2019-12" db="EMBL/GenBank/DDBJ databases">
        <title>Erwinia sp. nov., isolated from droppings of birds in the Qinghai-Tiebt plateau of China.</title>
        <authorList>
            <person name="Ge Y."/>
        </authorList>
    </citation>
    <scope>NUCLEOTIDE SEQUENCE [LARGE SCALE GENOMIC DNA]</scope>
    <source>
        <strain evidence="8 9">J780</strain>
    </source>
</reference>
<organism evidence="8 9">
    <name type="scientific">Erwinia sorbitola</name>
    <dbReference type="NCBI Taxonomy" id="2681984"/>
    <lineage>
        <taxon>Bacteria</taxon>
        <taxon>Pseudomonadati</taxon>
        <taxon>Pseudomonadota</taxon>
        <taxon>Gammaproteobacteria</taxon>
        <taxon>Enterobacterales</taxon>
        <taxon>Erwiniaceae</taxon>
        <taxon>Erwinia</taxon>
    </lineage>
</organism>
<sequence>MSTRILAIDTATEACSVALLNDDRLLAHFELCAREHTQRILPLVQQILQEGNVALRELDALAFGRGPGSFTGVRIGIGIAQGLALGAELPLIGISTLKTMAQSAWRLHGASRVLAAIDARMGEVYWAEYQRDEQGNWLGEETEAVLKPEAAAARMAALEGQWACVGTGWQAWPQLAANSALELMLSDVTLPCAEDMLPLAVQALAAGLTVAPEHAEPTYLRNEVTWKKLPGRE</sequence>
<evidence type="ECO:0000256" key="4">
    <source>
        <dbReference type="ARBA" id="ARBA00022490"/>
    </source>
</evidence>
<accession>A0A6I6EN98</accession>
<dbReference type="GO" id="GO:0016740">
    <property type="term" value="F:transferase activity"/>
    <property type="evidence" value="ECO:0007669"/>
    <property type="project" value="UniProtKB-KW"/>
</dbReference>
<dbReference type="NCBIfam" id="TIGR03725">
    <property type="entry name" value="T6A_YeaZ"/>
    <property type="match status" value="1"/>
</dbReference>
<gene>
    <name evidence="8" type="primary">tsaB</name>
    <name evidence="8" type="ORF">GN242_11175</name>
</gene>
<dbReference type="AlphaFoldDB" id="A0A6I6EN98"/>
<dbReference type="InterPro" id="IPR000905">
    <property type="entry name" value="Gcp-like_dom"/>
</dbReference>
<evidence type="ECO:0000256" key="5">
    <source>
        <dbReference type="ARBA" id="ARBA00022694"/>
    </source>
</evidence>
<dbReference type="FunFam" id="3.30.420.40:FF:000097">
    <property type="entry name" value="tRNA threonylcarbamoyladenosine biosynthesis protein TsaB"/>
    <property type="match status" value="1"/>
</dbReference>
<evidence type="ECO:0000256" key="3">
    <source>
        <dbReference type="ARBA" id="ARBA00019012"/>
    </source>
</evidence>
<dbReference type="KEGG" id="erwi:GN242_11175"/>
<evidence type="ECO:0000259" key="7">
    <source>
        <dbReference type="Pfam" id="PF00814"/>
    </source>
</evidence>